<accession>A0A067T9V8</accession>
<feature type="compositionally biased region" description="Polar residues" evidence="1">
    <location>
        <begin position="121"/>
        <end position="140"/>
    </location>
</feature>
<evidence type="ECO:0000313" key="3">
    <source>
        <dbReference type="Proteomes" id="UP000027222"/>
    </source>
</evidence>
<protein>
    <submittedName>
        <fullName evidence="2">Uncharacterized protein</fullName>
    </submittedName>
</protein>
<dbReference type="STRING" id="685588.A0A067T9V8"/>
<feature type="compositionally biased region" description="Polar residues" evidence="1">
    <location>
        <begin position="166"/>
        <end position="177"/>
    </location>
</feature>
<keyword evidence="3" id="KW-1185">Reference proteome</keyword>
<organism evidence="2 3">
    <name type="scientific">Galerina marginata (strain CBS 339.88)</name>
    <dbReference type="NCBI Taxonomy" id="685588"/>
    <lineage>
        <taxon>Eukaryota</taxon>
        <taxon>Fungi</taxon>
        <taxon>Dikarya</taxon>
        <taxon>Basidiomycota</taxon>
        <taxon>Agaricomycotina</taxon>
        <taxon>Agaricomycetes</taxon>
        <taxon>Agaricomycetidae</taxon>
        <taxon>Agaricales</taxon>
        <taxon>Agaricineae</taxon>
        <taxon>Strophariaceae</taxon>
        <taxon>Galerina</taxon>
    </lineage>
</organism>
<dbReference type="EMBL" id="KL142372">
    <property type="protein sequence ID" value="KDR79950.1"/>
    <property type="molecule type" value="Genomic_DNA"/>
</dbReference>
<dbReference type="Proteomes" id="UP000027222">
    <property type="component" value="Unassembled WGS sequence"/>
</dbReference>
<reference evidence="3" key="1">
    <citation type="journal article" date="2014" name="Proc. Natl. Acad. Sci. U.S.A.">
        <title>Extensive sampling of basidiomycete genomes demonstrates inadequacy of the white-rot/brown-rot paradigm for wood decay fungi.</title>
        <authorList>
            <person name="Riley R."/>
            <person name="Salamov A.A."/>
            <person name="Brown D.W."/>
            <person name="Nagy L.G."/>
            <person name="Floudas D."/>
            <person name="Held B.W."/>
            <person name="Levasseur A."/>
            <person name="Lombard V."/>
            <person name="Morin E."/>
            <person name="Otillar R."/>
            <person name="Lindquist E.A."/>
            <person name="Sun H."/>
            <person name="LaButti K.M."/>
            <person name="Schmutz J."/>
            <person name="Jabbour D."/>
            <person name="Luo H."/>
            <person name="Baker S.E."/>
            <person name="Pisabarro A.G."/>
            <person name="Walton J.D."/>
            <person name="Blanchette R.A."/>
            <person name="Henrissat B."/>
            <person name="Martin F."/>
            <person name="Cullen D."/>
            <person name="Hibbett D.S."/>
            <person name="Grigoriev I.V."/>
        </authorList>
    </citation>
    <scope>NUCLEOTIDE SEQUENCE [LARGE SCALE GENOMIC DNA]</scope>
    <source>
        <strain evidence="3">CBS 339.88</strain>
    </source>
</reference>
<feature type="region of interest" description="Disordered" evidence="1">
    <location>
        <begin position="363"/>
        <end position="512"/>
    </location>
</feature>
<feature type="compositionally biased region" description="Basic and acidic residues" evidence="1">
    <location>
        <begin position="433"/>
        <end position="468"/>
    </location>
</feature>
<dbReference type="OrthoDB" id="3270670at2759"/>
<name>A0A067T9V8_GALM3</name>
<feature type="compositionally biased region" description="Polar residues" evidence="1">
    <location>
        <begin position="483"/>
        <end position="492"/>
    </location>
</feature>
<feature type="compositionally biased region" description="Low complexity" evidence="1">
    <location>
        <begin position="470"/>
        <end position="481"/>
    </location>
</feature>
<feature type="region of interest" description="Disordered" evidence="1">
    <location>
        <begin position="120"/>
        <end position="185"/>
    </location>
</feature>
<proteinExistence type="predicted"/>
<evidence type="ECO:0000256" key="1">
    <source>
        <dbReference type="SAM" id="MobiDB-lite"/>
    </source>
</evidence>
<feature type="compositionally biased region" description="Low complexity" evidence="1">
    <location>
        <begin position="221"/>
        <end position="235"/>
    </location>
</feature>
<gene>
    <name evidence="2" type="ORF">GALMADRAFT_242107</name>
</gene>
<sequence length="619" mass="67278">MAQYANTVAADRSFPLTPVYYQGTGTSSTTGGSAMPMTVSHTQPPHHQSVSTWPQYFAESPLLPPPSTFTSYIPEAGSSTSLSSYGSSWQNNVQPSTFATGSGVAPSFQRPIDAHPVHTEYQPSTQSLTISDYPTSSQRTILPPSPPQVTTTFPPSYGFRTRRIGSPSSHASTSDYGTGTKGWESPCLNAAEERYTPSHMGVVDGDESVEQITEDGSRQPSVSASTTTSSSSHPSVKLEPDDPDGCFIMELSAFPAAAQQAGGSNSSNRAAYRSSLLSQSLAPPTEVPLRATGASKEMRRMMGVFRLNPFAMHSLSNLEENSDTRESPNGTEGGTEASWCGEGQPLQEEPVMFEFQLRIDGLTIGGDNETRDDAARSDGGAGSTTEPTQGLRAEEEAQLRSFSPSFELHPDDVDGDTYPRQESYLGSDTRTQGQDRELDHDREQDQDHDHDRHSDGWGETDYGSRSEVDTNSTTTTRSVHTPLNASPQSMQQPLHDGNEPHPDQTFTPSPSSVWDAVNEQFQTVEETHFRSTASATLPAMAKVGMIYGHGGIKVSRLDILAPDLPPIQPLATFSIRQPHCRLRICVQEEGRGANTTIIPVHIPQETPVTTLMYMHHRRR</sequence>
<feature type="region of interest" description="Disordered" evidence="1">
    <location>
        <begin position="208"/>
        <end position="244"/>
    </location>
</feature>
<dbReference type="AlphaFoldDB" id="A0A067T9V8"/>
<feature type="region of interest" description="Disordered" evidence="1">
    <location>
        <begin position="318"/>
        <end position="342"/>
    </location>
</feature>
<evidence type="ECO:0000313" key="2">
    <source>
        <dbReference type="EMBL" id="KDR79950.1"/>
    </source>
</evidence>
<dbReference type="HOGENOM" id="CLU_441478_0_0_1"/>